<dbReference type="SUPFAM" id="SSF53901">
    <property type="entry name" value="Thiolase-like"/>
    <property type="match status" value="2"/>
</dbReference>
<organism evidence="3 4">
    <name type="scientific">Catenulispora subtropica</name>
    <dbReference type="NCBI Taxonomy" id="450798"/>
    <lineage>
        <taxon>Bacteria</taxon>
        <taxon>Bacillati</taxon>
        <taxon>Actinomycetota</taxon>
        <taxon>Actinomycetes</taxon>
        <taxon>Catenulisporales</taxon>
        <taxon>Catenulisporaceae</taxon>
        <taxon>Catenulispora</taxon>
    </lineage>
</organism>
<dbReference type="InterPro" id="IPR000794">
    <property type="entry name" value="Beta-ketoacyl_synthase"/>
</dbReference>
<evidence type="ECO:0000313" key="4">
    <source>
        <dbReference type="Proteomes" id="UP001499854"/>
    </source>
</evidence>
<evidence type="ECO:0000313" key="3">
    <source>
        <dbReference type="EMBL" id="GAA1967523.1"/>
    </source>
</evidence>
<dbReference type="Gene3D" id="3.40.47.10">
    <property type="match status" value="2"/>
</dbReference>
<proteinExistence type="predicted"/>
<keyword evidence="4" id="KW-1185">Reference proteome</keyword>
<reference evidence="3 4" key="1">
    <citation type="journal article" date="2019" name="Int. J. Syst. Evol. Microbiol.">
        <title>The Global Catalogue of Microorganisms (GCM) 10K type strain sequencing project: providing services to taxonomists for standard genome sequencing and annotation.</title>
        <authorList>
            <consortium name="The Broad Institute Genomics Platform"/>
            <consortium name="The Broad Institute Genome Sequencing Center for Infectious Disease"/>
            <person name="Wu L."/>
            <person name="Ma J."/>
        </authorList>
    </citation>
    <scope>NUCLEOTIDE SEQUENCE [LARGE SCALE GENOMIC DNA]</scope>
    <source>
        <strain evidence="3 4">JCM 16013</strain>
    </source>
</reference>
<accession>A0ABN2RDM2</accession>
<dbReference type="Proteomes" id="UP001499854">
    <property type="component" value="Unassembled WGS sequence"/>
</dbReference>
<dbReference type="PANTHER" id="PTHR11712">
    <property type="entry name" value="POLYKETIDE SYNTHASE-RELATED"/>
    <property type="match status" value="1"/>
</dbReference>
<dbReference type="EMBL" id="BAAAQM010000013">
    <property type="protein sequence ID" value="GAA1967523.1"/>
    <property type="molecule type" value="Genomic_DNA"/>
</dbReference>
<feature type="domain" description="Beta-ketoacyl synthase-like N-terminal" evidence="2">
    <location>
        <begin position="82"/>
        <end position="254"/>
    </location>
</feature>
<sequence>MPRILITRTGLITAAGAGVDPVLAAMAAGRSYVPTAAEARQRRSPWPIVTLDPADTPWPAGKLWDNAKKYANTAAFGAVAAAVQAMAGADPVEGATAIASGVVMAVGCSGSDELNEAMGKIAVSAQTDPRPLPKLLYDEVPDFSYIRGIPSQIGQFVAIATGFRGSNVAVYGEGGAAGLGALAQASRLLRSGELDRVIVVGVAPPLSTTMLVAYDREDRLGTSAAPGAGPFDAGRGGTFPGQAAVALLLERDDAAPVFGADASPVELVACETRCTPARPEAISAAAGAALSRHGAVPDVWWAHGSGSVGLDAEECAVLGPLAAGAHVTASKGTVGNAFECGGLIDVALAAESLRRGRTPPVGLLVKPDPDLGDLEFVVGGPRAAASARTALVTSVSHGVKASTAGAAVLWGGAL</sequence>
<keyword evidence="1" id="KW-0808">Transferase</keyword>
<gene>
    <name evidence="3" type="ORF">GCM10009838_27190</name>
</gene>
<evidence type="ECO:0000256" key="1">
    <source>
        <dbReference type="ARBA" id="ARBA00022679"/>
    </source>
</evidence>
<dbReference type="InterPro" id="IPR014030">
    <property type="entry name" value="Ketoacyl_synth_N"/>
</dbReference>
<name>A0ABN2RDM2_9ACTN</name>
<dbReference type="Pfam" id="PF00109">
    <property type="entry name" value="ketoacyl-synt"/>
    <property type="match status" value="1"/>
</dbReference>
<comment type="caution">
    <text evidence="3">The sequence shown here is derived from an EMBL/GenBank/DDBJ whole genome shotgun (WGS) entry which is preliminary data.</text>
</comment>
<protein>
    <submittedName>
        <fullName evidence="3">Beta-ketoacyl-[acyl-carrier-protein] synthase family protein</fullName>
    </submittedName>
</protein>
<dbReference type="PANTHER" id="PTHR11712:SF336">
    <property type="entry name" value="3-OXOACYL-[ACYL-CARRIER-PROTEIN] SYNTHASE, MITOCHONDRIAL"/>
    <property type="match status" value="1"/>
</dbReference>
<evidence type="ECO:0000259" key="2">
    <source>
        <dbReference type="Pfam" id="PF00109"/>
    </source>
</evidence>
<dbReference type="InterPro" id="IPR016039">
    <property type="entry name" value="Thiolase-like"/>
</dbReference>
<dbReference type="RefSeq" id="WP_344657345.1">
    <property type="nucleotide sequence ID" value="NZ_BAAAQM010000013.1"/>
</dbReference>